<dbReference type="Pfam" id="PF17186">
    <property type="entry name" value="Lipocalin_9"/>
    <property type="match status" value="1"/>
</dbReference>
<organism evidence="2 3">
    <name type="scientific">Candidatus Buchananbacteria bacterium RBG_13_36_9</name>
    <dbReference type="NCBI Taxonomy" id="1797530"/>
    <lineage>
        <taxon>Bacteria</taxon>
        <taxon>Candidatus Buchananiibacteriota</taxon>
    </lineage>
</organism>
<protein>
    <recommendedName>
        <fullName evidence="1">AttH domain-containing protein</fullName>
    </recommendedName>
</protein>
<reference evidence="2 3" key="1">
    <citation type="journal article" date="2016" name="Nat. Commun.">
        <title>Thousands of microbial genomes shed light on interconnected biogeochemical processes in an aquifer system.</title>
        <authorList>
            <person name="Anantharaman K."/>
            <person name="Brown C.T."/>
            <person name="Hug L.A."/>
            <person name="Sharon I."/>
            <person name="Castelle C.J."/>
            <person name="Probst A.J."/>
            <person name="Thomas B.C."/>
            <person name="Singh A."/>
            <person name="Wilkins M.J."/>
            <person name="Karaoz U."/>
            <person name="Brodie E.L."/>
            <person name="Williams K.H."/>
            <person name="Hubbard S.S."/>
            <person name="Banfield J.F."/>
        </authorList>
    </citation>
    <scope>NUCLEOTIDE SEQUENCE [LARGE SCALE GENOMIC DNA]</scope>
</reference>
<dbReference type="Proteomes" id="UP000176498">
    <property type="component" value="Unassembled WGS sequence"/>
</dbReference>
<evidence type="ECO:0000313" key="3">
    <source>
        <dbReference type="Proteomes" id="UP000176498"/>
    </source>
</evidence>
<evidence type="ECO:0000259" key="1">
    <source>
        <dbReference type="Pfam" id="PF07143"/>
    </source>
</evidence>
<dbReference type="SUPFAM" id="SSF159245">
    <property type="entry name" value="AttH-like"/>
    <property type="match status" value="1"/>
</dbReference>
<dbReference type="AlphaFoldDB" id="A0A1G1XQS9"/>
<feature type="domain" description="AttH" evidence="1">
    <location>
        <begin position="24"/>
        <end position="188"/>
    </location>
</feature>
<gene>
    <name evidence="2" type="ORF">A2Y82_04395</name>
</gene>
<dbReference type="Gene3D" id="2.40.370.10">
    <property type="entry name" value="AttH-like domain"/>
    <property type="match status" value="2"/>
</dbReference>
<sequence>MSKYKEKYKPLEFPRDEQKHNHVIEWWYFNGNLRDEKDQEYSFMNTLFATKPKQVKIPFLSQVPLKTLYFSHYLLSDNQKHKFYHKINPICIVDPNSFTKPLLWILYDNISMIEETKLFNYHLVNDYCDLYLKSTKQPLLLNKTGFIDLKIKTTYYYSLTHLQATGHLKINQQWIPVKGLAWMDHQWAQGPLMRGDKWIWFSVQLSDGTDLVCFEYGDDVKTRHASLMDKQQKVKVSDKVIIEPVANKFISSQTGSEYMLNYLISLPEFDLYFEVEPYNKKQEMIFGTINYWEGGIKIKAKSKGKEIMGRGFMELVGSPMKKNVFNVYMNRYKKLLQHPLKTISREFSEKLKAYK</sequence>
<accession>A0A1G1XQS9</accession>
<name>A0A1G1XQS9_9BACT</name>
<proteinExistence type="predicted"/>
<dbReference type="PANTHER" id="PTHR38591">
    <property type="entry name" value="HYDROLASE"/>
    <property type="match status" value="1"/>
</dbReference>
<dbReference type="PANTHER" id="PTHR38591:SF1">
    <property type="entry name" value="BLL1000 PROTEIN"/>
    <property type="match status" value="1"/>
</dbReference>
<dbReference type="Pfam" id="PF07143">
    <property type="entry name" value="CrtC"/>
    <property type="match status" value="1"/>
</dbReference>
<dbReference type="InterPro" id="IPR010791">
    <property type="entry name" value="AttH_dom"/>
</dbReference>
<evidence type="ECO:0000313" key="2">
    <source>
        <dbReference type="EMBL" id="OGY42372.1"/>
    </source>
</evidence>
<dbReference type="EMBL" id="MHHZ01000004">
    <property type="protein sequence ID" value="OGY42372.1"/>
    <property type="molecule type" value="Genomic_DNA"/>
</dbReference>
<comment type="caution">
    <text evidence="2">The sequence shown here is derived from an EMBL/GenBank/DDBJ whole genome shotgun (WGS) entry which is preliminary data.</text>
</comment>
<dbReference type="InterPro" id="IPR023374">
    <property type="entry name" value="AttH-like_dom_sf"/>
</dbReference>